<keyword evidence="1" id="KW-0472">Membrane</keyword>
<keyword evidence="1" id="KW-1133">Transmembrane helix</keyword>
<proteinExistence type="predicted"/>
<dbReference type="Proteomes" id="UP001249959">
    <property type="component" value="Unassembled WGS sequence"/>
</dbReference>
<accession>A0ABU3TUL4</accession>
<dbReference type="RefSeq" id="WP_316070851.1">
    <property type="nucleotide sequence ID" value="NZ_JAVNWW010000006.1"/>
</dbReference>
<evidence type="ECO:0000313" key="2">
    <source>
        <dbReference type="EMBL" id="MDU0809535.1"/>
    </source>
</evidence>
<comment type="caution">
    <text evidence="2">The sequence shown here is derived from an EMBL/GenBank/DDBJ whole genome shotgun (WGS) entry which is preliminary data.</text>
</comment>
<protein>
    <recommendedName>
        <fullName evidence="4">Anti-sigma factor</fullName>
    </recommendedName>
</protein>
<organism evidence="2 3">
    <name type="scientific">Aquirufa regiilacus</name>
    <dbReference type="NCBI Taxonomy" id="3024868"/>
    <lineage>
        <taxon>Bacteria</taxon>
        <taxon>Pseudomonadati</taxon>
        <taxon>Bacteroidota</taxon>
        <taxon>Cytophagia</taxon>
        <taxon>Cytophagales</taxon>
        <taxon>Flectobacillaceae</taxon>
        <taxon>Aquirufa</taxon>
    </lineage>
</organism>
<dbReference type="EMBL" id="JAVNWW010000006">
    <property type="protein sequence ID" value="MDU0809535.1"/>
    <property type="molecule type" value="Genomic_DNA"/>
</dbReference>
<keyword evidence="3" id="KW-1185">Reference proteome</keyword>
<sequence length="240" mass="27249">MKKPNNTSWEALEKAWQKQIQAQESDIPTNMWERIEQRMDEKPVRPLWLRMNTWVWSAAAVLAVIIGLNWESNVEMPQQSNTMQQAISSVTKSSVATNTPALAVSEPVKKPRSISNALSNQAMTPAVEPIVIQKDPQPQVAQAEKAPEQPEEVWVRIDIDPVEETAKSISVAQREDVPVLTKKKTFVGRLLKQVKQVVAGEQLDWQELKEGNRSLEDGIHQVANTYYRTEQTVKQTFQIQ</sequence>
<evidence type="ECO:0008006" key="4">
    <source>
        <dbReference type="Google" id="ProtNLM"/>
    </source>
</evidence>
<gene>
    <name evidence="2" type="ORF">PQG45_10850</name>
</gene>
<reference evidence="2 3" key="1">
    <citation type="submission" date="2023-09" db="EMBL/GenBank/DDBJ databases">
        <title>Aquirufa genomes.</title>
        <authorList>
            <person name="Pitt A."/>
        </authorList>
    </citation>
    <scope>NUCLEOTIDE SEQUENCE [LARGE SCALE GENOMIC DNA]</scope>
    <source>
        <strain evidence="2 3">LEOWEIH-7C</strain>
    </source>
</reference>
<evidence type="ECO:0000313" key="3">
    <source>
        <dbReference type="Proteomes" id="UP001249959"/>
    </source>
</evidence>
<evidence type="ECO:0000256" key="1">
    <source>
        <dbReference type="SAM" id="Phobius"/>
    </source>
</evidence>
<name>A0ABU3TUL4_9BACT</name>
<feature type="transmembrane region" description="Helical" evidence="1">
    <location>
        <begin position="47"/>
        <end position="70"/>
    </location>
</feature>
<keyword evidence="1" id="KW-0812">Transmembrane</keyword>